<evidence type="ECO:0000259" key="2">
    <source>
        <dbReference type="Pfam" id="PF04471"/>
    </source>
</evidence>
<dbReference type="PANTHER" id="PTHR30015">
    <property type="entry name" value="MRR RESTRICTION SYSTEM PROTEIN"/>
    <property type="match status" value="1"/>
</dbReference>
<dbReference type="InterPro" id="IPR052906">
    <property type="entry name" value="Type_IV_Methyl-Rstrct_Enzyme"/>
</dbReference>
<feature type="region of interest" description="Disordered" evidence="1">
    <location>
        <begin position="112"/>
        <end position="142"/>
    </location>
</feature>
<dbReference type="OrthoDB" id="9803736at2"/>
<evidence type="ECO:0000256" key="1">
    <source>
        <dbReference type="SAM" id="MobiDB-lite"/>
    </source>
</evidence>
<dbReference type="InterPro" id="IPR025745">
    <property type="entry name" value="Mrr-like_N_dom"/>
</dbReference>
<protein>
    <submittedName>
        <fullName evidence="4">Restriction endonuclease</fullName>
    </submittedName>
</protein>
<evidence type="ECO:0000259" key="3">
    <source>
        <dbReference type="Pfam" id="PF14338"/>
    </source>
</evidence>
<name>A0A411YID4_9ACTN</name>
<dbReference type="Gene3D" id="3.40.1350.10">
    <property type="match status" value="1"/>
</dbReference>
<dbReference type="REBASE" id="303586">
    <property type="entry name" value="Erh80759MrrP"/>
</dbReference>
<dbReference type="GO" id="GO:0015666">
    <property type="term" value="F:restriction endodeoxyribonuclease activity"/>
    <property type="evidence" value="ECO:0007669"/>
    <property type="project" value="TreeGrafter"/>
</dbReference>
<sequence>MDLPDFQTLMRPVLDEHTHHDEVRRAELRNRLAERFDLSDEQRHLMLPSGQLRYFDSRVNWAVTYLVKAGCLERTGRGVTRLTERGQQVLGDNHERIDRSVLLQFPEFGEFVGSTSKGTDTPPAPSGPEHAPSTPSETATPEEALQAAWAELQATLADDLRERLTQVAPEQFEQIVVDLLLAMGYGGSRTEAGERLGRVADGGIDGVIREDRLGLDAIYIQAKRWQPHHAVGRPDVQAFVGALQGRRASKGVFLTTARFSDEARRYAADIGNHIVLVDGQHLAQLMIEHHVGVSTRHTYPVKRIDEDFFLDLE</sequence>
<dbReference type="InterPro" id="IPR007560">
    <property type="entry name" value="Restrct_endonuc_IV_Mrr"/>
</dbReference>
<keyword evidence="4" id="KW-0378">Hydrolase</keyword>
<dbReference type="Pfam" id="PF04471">
    <property type="entry name" value="Mrr_cat"/>
    <property type="match status" value="1"/>
</dbReference>
<evidence type="ECO:0000313" key="4">
    <source>
        <dbReference type="EMBL" id="QBI21028.1"/>
    </source>
</evidence>
<evidence type="ECO:0000313" key="5">
    <source>
        <dbReference type="Proteomes" id="UP000291469"/>
    </source>
</evidence>
<gene>
    <name evidence="4" type="ORF">ER308_16580</name>
</gene>
<dbReference type="KEGG" id="erz:ER308_16580"/>
<dbReference type="InterPro" id="IPR011335">
    <property type="entry name" value="Restrct_endonuc-II-like"/>
</dbReference>
<keyword evidence="5" id="KW-1185">Reference proteome</keyword>
<organism evidence="4 5">
    <name type="scientific">Egibacter rhizosphaerae</name>
    <dbReference type="NCBI Taxonomy" id="1670831"/>
    <lineage>
        <taxon>Bacteria</taxon>
        <taxon>Bacillati</taxon>
        <taxon>Actinomycetota</taxon>
        <taxon>Nitriliruptoria</taxon>
        <taxon>Egibacterales</taxon>
        <taxon>Egibacteraceae</taxon>
        <taxon>Egibacter</taxon>
    </lineage>
</organism>
<dbReference type="RefSeq" id="WP_131156021.1">
    <property type="nucleotide sequence ID" value="NZ_CP036402.1"/>
</dbReference>
<keyword evidence="4" id="KW-0540">Nuclease</keyword>
<proteinExistence type="predicted"/>
<dbReference type="GO" id="GO:0009307">
    <property type="term" value="P:DNA restriction-modification system"/>
    <property type="evidence" value="ECO:0007669"/>
    <property type="project" value="InterPro"/>
</dbReference>
<dbReference type="AlphaFoldDB" id="A0A411YID4"/>
<dbReference type="SUPFAM" id="SSF52980">
    <property type="entry name" value="Restriction endonuclease-like"/>
    <property type="match status" value="1"/>
</dbReference>
<dbReference type="Proteomes" id="UP000291469">
    <property type="component" value="Chromosome"/>
</dbReference>
<dbReference type="EMBL" id="CP036402">
    <property type="protein sequence ID" value="QBI21028.1"/>
    <property type="molecule type" value="Genomic_DNA"/>
</dbReference>
<accession>A0A411YID4</accession>
<dbReference type="PANTHER" id="PTHR30015:SF7">
    <property type="entry name" value="TYPE IV METHYL-DIRECTED RESTRICTION ENZYME ECOKMRR"/>
    <property type="match status" value="1"/>
</dbReference>
<dbReference type="InterPro" id="IPR011856">
    <property type="entry name" value="tRNA_endonuc-like_dom_sf"/>
</dbReference>
<dbReference type="GO" id="GO:0003677">
    <property type="term" value="F:DNA binding"/>
    <property type="evidence" value="ECO:0007669"/>
    <property type="project" value="InterPro"/>
</dbReference>
<dbReference type="Pfam" id="PF14338">
    <property type="entry name" value="Mrr_N"/>
    <property type="match status" value="1"/>
</dbReference>
<reference evidence="4 5" key="1">
    <citation type="submission" date="2019-01" db="EMBL/GenBank/DDBJ databases">
        <title>Egibacter rhizosphaerae EGI 80759T.</title>
        <authorList>
            <person name="Chen D.-D."/>
            <person name="Tian Y."/>
            <person name="Jiao J.-Y."/>
            <person name="Zhang X.-T."/>
            <person name="Zhang Y.-G."/>
            <person name="Zhang Y."/>
            <person name="Xiao M."/>
            <person name="Shu W.-S."/>
            <person name="Li W.-J."/>
        </authorList>
    </citation>
    <scope>NUCLEOTIDE SEQUENCE [LARGE SCALE GENOMIC DNA]</scope>
    <source>
        <strain evidence="4 5">EGI 80759</strain>
    </source>
</reference>
<feature type="domain" description="Restriction system protein Mrr-like N-terminal" evidence="3">
    <location>
        <begin position="6"/>
        <end position="90"/>
    </location>
</feature>
<feature type="domain" description="Restriction endonuclease type IV Mrr" evidence="2">
    <location>
        <begin position="166"/>
        <end position="286"/>
    </location>
</feature>
<keyword evidence="4" id="KW-0255">Endonuclease</keyword>